<organism evidence="2 3">
    <name type="scientific">Teladorsagia circumcincta</name>
    <name type="common">Brown stomach worm</name>
    <name type="synonym">Ostertagia circumcincta</name>
    <dbReference type="NCBI Taxonomy" id="45464"/>
    <lineage>
        <taxon>Eukaryota</taxon>
        <taxon>Metazoa</taxon>
        <taxon>Ecdysozoa</taxon>
        <taxon>Nematoda</taxon>
        <taxon>Chromadorea</taxon>
        <taxon>Rhabditida</taxon>
        <taxon>Rhabditina</taxon>
        <taxon>Rhabditomorpha</taxon>
        <taxon>Strongyloidea</taxon>
        <taxon>Trichostrongylidae</taxon>
        <taxon>Teladorsagia</taxon>
    </lineage>
</organism>
<evidence type="ECO:0000259" key="1">
    <source>
        <dbReference type="Pfam" id="PF00188"/>
    </source>
</evidence>
<dbReference type="SUPFAM" id="SSF55797">
    <property type="entry name" value="PR-1-like"/>
    <property type="match status" value="1"/>
</dbReference>
<feature type="domain" description="SCP" evidence="1">
    <location>
        <begin position="14"/>
        <end position="86"/>
    </location>
</feature>
<dbReference type="AlphaFoldDB" id="A0A2G9TS68"/>
<accession>A0A2G9TS68</accession>
<dbReference type="CDD" id="cd05380">
    <property type="entry name" value="CAP_euk"/>
    <property type="match status" value="1"/>
</dbReference>
<dbReference type="OrthoDB" id="5876828at2759"/>
<keyword evidence="3" id="KW-1185">Reference proteome</keyword>
<protein>
    <recommendedName>
        <fullName evidence="1">SCP domain-containing protein</fullName>
    </recommendedName>
</protein>
<dbReference type="Pfam" id="PF00188">
    <property type="entry name" value="CAP"/>
    <property type="match status" value="1"/>
</dbReference>
<proteinExistence type="predicted"/>
<dbReference type="InterPro" id="IPR035940">
    <property type="entry name" value="CAP_sf"/>
</dbReference>
<evidence type="ECO:0000313" key="2">
    <source>
        <dbReference type="EMBL" id="PIO60834.1"/>
    </source>
</evidence>
<name>A0A2G9TS68_TELCI</name>
<gene>
    <name evidence="2" type="ORF">TELCIR_17660</name>
</gene>
<reference evidence="2 3" key="1">
    <citation type="submission" date="2015-09" db="EMBL/GenBank/DDBJ databases">
        <title>Draft genome of the parasitic nematode Teladorsagia circumcincta isolate WARC Sus (inbred).</title>
        <authorList>
            <person name="Mitreva M."/>
        </authorList>
    </citation>
    <scope>NUCLEOTIDE SEQUENCE [LARGE SCALE GENOMIC DNA]</scope>
    <source>
        <strain evidence="2 3">S</strain>
    </source>
</reference>
<dbReference type="Proteomes" id="UP000230423">
    <property type="component" value="Unassembled WGS sequence"/>
</dbReference>
<dbReference type="InterPro" id="IPR014044">
    <property type="entry name" value="CAP_dom"/>
</dbReference>
<dbReference type="EMBL" id="KZ354694">
    <property type="protein sequence ID" value="PIO60834.1"/>
    <property type="molecule type" value="Genomic_DNA"/>
</dbReference>
<dbReference type="Gene3D" id="3.40.33.10">
    <property type="entry name" value="CAP"/>
    <property type="match status" value="1"/>
</dbReference>
<sequence length="115" mass="12952">SRLATGVVRNKRGRTLPKASNMRKLEYNCTLEASAIKSANRCSVIQDPTLSADIQENHYLFEKRLAGTEEEALITGVKQWWSQIRMTGGIGQGVTYTQYNVGKPTEWFTRVRTTA</sequence>
<feature type="non-terminal residue" evidence="2">
    <location>
        <position position="1"/>
    </location>
</feature>
<evidence type="ECO:0000313" key="3">
    <source>
        <dbReference type="Proteomes" id="UP000230423"/>
    </source>
</evidence>